<sequence>MGLYFTKILLVVLAFGGLLSGISESIQEREVSISKAVHGIKDEGVSKQGGKSDLVFMVHSIFSKCARRTCDLKFKVEGDGGKCKLVRLKCDGCAGSKENKKCMTKLALESYKGNSSKGKYYGCIGSGSMKETKC</sequence>
<protein>
    <submittedName>
        <fullName evidence="2">Uncharacterized protein</fullName>
    </submittedName>
</protein>
<keyword evidence="3" id="KW-1185">Reference proteome</keyword>
<keyword evidence="1" id="KW-0732">Signal</keyword>
<evidence type="ECO:0000313" key="2">
    <source>
        <dbReference type="EMBL" id="PVU90610.1"/>
    </source>
</evidence>
<feature type="chain" id="PRO_5015657518" evidence="1">
    <location>
        <begin position="22"/>
        <end position="134"/>
    </location>
</feature>
<name>A0A2T9YE49_9FUNG</name>
<gene>
    <name evidence="2" type="ORF">BB559_004553</name>
</gene>
<feature type="signal peptide" evidence="1">
    <location>
        <begin position="1"/>
        <end position="21"/>
    </location>
</feature>
<evidence type="ECO:0000256" key="1">
    <source>
        <dbReference type="SAM" id="SignalP"/>
    </source>
</evidence>
<accession>A0A2T9YE49</accession>
<proteinExistence type="predicted"/>
<dbReference type="AlphaFoldDB" id="A0A2T9YE49"/>
<dbReference type="Proteomes" id="UP000245699">
    <property type="component" value="Unassembled WGS sequence"/>
</dbReference>
<reference evidence="2 3" key="1">
    <citation type="journal article" date="2018" name="MBio">
        <title>Comparative Genomics Reveals the Core Gene Toolbox for the Fungus-Insect Symbiosis.</title>
        <authorList>
            <person name="Wang Y."/>
            <person name="Stata M."/>
            <person name="Wang W."/>
            <person name="Stajich J.E."/>
            <person name="White M.M."/>
            <person name="Moncalvo J.M."/>
        </authorList>
    </citation>
    <scope>NUCLEOTIDE SEQUENCE [LARGE SCALE GENOMIC DNA]</scope>
    <source>
        <strain evidence="2 3">AUS-77-4</strain>
    </source>
</reference>
<organism evidence="2 3">
    <name type="scientific">Furculomyces boomerangus</name>
    <dbReference type="NCBI Taxonomy" id="61424"/>
    <lineage>
        <taxon>Eukaryota</taxon>
        <taxon>Fungi</taxon>
        <taxon>Fungi incertae sedis</taxon>
        <taxon>Zoopagomycota</taxon>
        <taxon>Kickxellomycotina</taxon>
        <taxon>Harpellomycetes</taxon>
        <taxon>Harpellales</taxon>
        <taxon>Harpellaceae</taxon>
        <taxon>Furculomyces</taxon>
    </lineage>
</organism>
<comment type="caution">
    <text evidence="2">The sequence shown here is derived from an EMBL/GenBank/DDBJ whole genome shotgun (WGS) entry which is preliminary data.</text>
</comment>
<dbReference type="EMBL" id="MBFT01000472">
    <property type="protein sequence ID" value="PVU90610.1"/>
    <property type="molecule type" value="Genomic_DNA"/>
</dbReference>
<evidence type="ECO:0000313" key="3">
    <source>
        <dbReference type="Proteomes" id="UP000245699"/>
    </source>
</evidence>